<sequence>MENKFGLNEPPPSYYEATGQTNVSHTHRCSTIPYSIRTGPNQPSNNLSSTSGDSWTVLVNHDLTTASVNAIPPHQQQFSKGRVRKVSCKVLLVTIICVIFVTVVVVLFTKSVIEFAEVKKKNQEFINQYFGT</sequence>
<keyword evidence="1" id="KW-0812">Transmembrane</keyword>
<dbReference type="EMBL" id="GEZM01041656">
    <property type="protein sequence ID" value="JAV80243.1"/>
    <property type="molecule type" value="Transcribed_RNA"/>
</dbReference>
<proteinExistence type="predicted"/>
<feature type="transmembrane region" description="Helical" evidence="1">
    <location>
        <begin position="90"/>
        <end position="109"/>
    </location>
</feature>
<dbReference type="AlphaFoldDB" id="A0A1Y1M3G2"/>
<name>A0A1Y1M3G2_PHOPY</name>
<accession>A0A1Y1M3G2</accession>
<keyword evidence="1" id="KW-1133">Transmembrane helix</keyword>
<evidence type="ECO:0000256" key="1">
    <source>
        <dbReference type="SAM" id="Phobius"/>
    </source>
</evidence>
<keyword evidence="1" id="KW-0472">Membrane</keyword>
<organism evidence="2">
    <name type="scientific">Photinus pyralis</name>
    <name type="common">Common eastern firefly</name>
    <name type="synonym">Lampyris pyralis</name>
    <dbReference type="NCBI Taxonomy" id="7054"/>
    <lineage>
        <taxon>Eukaryota</taxon>
        <taxon>Metazoa</taxon>
        <taxon>Ecdysozoa</taxon>
        <taxon>Arthropoda</taxon>
        <taxon>Hexapoda</taxon>
        <taxon>Insecta</taxon>
        <taxon>Pterygota</taxon>
        <taxon>Neoptera</taxon>
        <taxon>Endopterygota</taxon>
        <taxon>Coleoptera</taxon>
        <taxon>Polyphaga</taxon>
        <taxon>Elateriformia</taxon>
        <taxon>Elateroidea</taxon>
        <taxon>Lampyridae</taxon>
        <taxon>Lampyrinae</taxon>
        <taxon>Photinus</taxon>
    </lineage>
</organism>
<reference evidence="2" key="1">
    <citation type="journal article" date="2016" name="Sci. Rep.">
        <title>Molecular characterization of firefly nuptial gifts: a multi-omics approach sheds light on postcopulatory sexual selection.</title>
        <authorList>
            <person name="Al-Wathiqui N."/>
            <person name="Fallon T.R."/>
            <person name="South A."/>
            <person name="Weng J.K."/>
            <person name="Lewis S.M."/>
        </authorList>
    </citation>
    <scope>NUCLEOTIDE SEQUENCE</scope>
</reference>
<evidence type="ECO:0000313" key="2">
    <source>
        <dbReference type="EMBL" id="JAV80243.1"/>
    </source>
</evidence>
<protein>
    <submittedName>
        <fullName evidence="2">Uncharacterized protein</fullName>
    </submittedName>
</protein>